<organism evidence="1 2">
    <name type="scientific">Rickettsia typhi (strain ATCC VR-144 / Wilmington)</name>
    <dbReference type="NCBI Taxonomy" id="257363"/>
    <lineage>
        <taxon>Bacteria</taxon>
        <taxon>Pseudomonadati</taxon>
        <taxon>Pseudomonadota</taxon>
        <taxon>Alphaproteobacteria</taxon>
        <taxon>Rickettsiales</taxon>
        <taxon>Rickettsiaceae</taxon>
        <taxon>Rickettsieae</taxon>
        <taxon>Rickettsia</taxon>
        <taxon>typhus group</taxon>
    </lineage>
</organism>
<dbReference type="AlphaFoldDB" id="Q68XH4"/>
<sequence>MVEENNKLHQVPINDYWSINVDNDNLFLVIVHIC</sequence>
<name>Q68XH4_RICTY</name>
<accession>Q68XH4</accession>
<evidence type="ECO:0000313" key="1">
    <source>
        <dbReference type="EMBL" id="AAU03668.1"/>
    </source>
</evidence>
<dbReference type="KEGG" id="rty:RT0184"/>
<dbReference type="EMBL" id="AE017197">
    <property type="protein sequence ID" value="AAU03668.1"/>
    <property type="molecule type" value="Genomic_DNA"/>
</dbReference>
<dbReference type="Proteomes" id="UP000000604">
    <property type="component" value="Chromosome"/>
</dbReference>
<proteinExistence type="predicted"/>
<protein>
    <submittedName>
        <fullName evidence="1">Uncharacterized protein</fullName>
    </submittedName>
</protein>
<evidence type="ECO:0000313" key="2">
    <source>
        <dbReference type="Proteomes" id="UP000000604"/>
    </source>
</evidence>
<gene>
    <name evidence="1" type="ordered locus">RT0184</name>
</gene>
<reference evidence="1 2" key="1">
    <citation type="journal article" date="2004" name="J. Bacteriol.">
        <title>Complete genome sequence of Rickettsia typhi and comparison with sequences of other Rickettsiae.</title>
        <authorList>
            <person name="McLeod M.P."/>
            <person name="Qin X."/>
            <person name="Karpathy S.E."/>
            <person name="Gioia J."/>
            <person name="Highlander S.K."/>
            <person name="Fox G.E."/>
            <person name="McNeill T.Z."/>
            <person name="Jiang H."/>
            <person name="Muzny D."/>
            <person name="Jacob L.S."/>
            <person name="Hawes A.C."/>
            <person name="Sodergren E."/>
            <person name="Gill R."/>
            <person name="Hume J."/>
            <person name="Morgan M."/>
            <person name="Fan G."/>
            <person name="Amin A.G."/>
            <person name="Gibbs R.A."/>
            <person name="Hong C."/>
            <person name="Yu X.-J."/>
            <person name="Walker D.H."/>
            <person name="Weinstock G.M."/>
        </authorList>
    </citation>
    <scope>NUCLEOTIDE SEQUENCE [LARGE SCALE GENOMIC DNA]</scope>
    <source>
        <strain evidence="2">ATCC VR-144 / Wilmington</strain>
    </source>
</reference>
<dbReference type="HOGENOM" id="CLU_3375671_0_0_5"/>